<dbReference type="PANTHER" id="PTHR38137">
    <property type="entry name" value="PRC-BARREL DOMAIN PROTEIN"/>
    <property type="match status" value="1"/>
</dbReference>
<dbReference type="PATRIC" id="fig|1434118.4.peg.958"/>
<dbReference type="InterPro" id="IPR027275">
    <property type="entry name" value="PRC-brl_dom"/>
</dbReference>
<dbReference type="KEGG" id="msj:MSSAC_0756"/>
<accession>A0A0E3LCD8</accession>
<protein>
    <recommendedName>
        <fullName evidence="1">PRC-barrel domain-containing protein</fullName>
    </recommendedName>
</protein>
<dbReference type="STRING" id="1434118.MSSAC_0756"/>
<dbReference type="Pfam" id="PF05239">
    <property type="entry name" value="PRC"/>
    <property type="match status" value="1"/>
</dbReference>
<dbReference type="GeneID" id="303092138"/>
<dbReference type="RefSeq" id="WP_011020862.1">
    <property type="nucleotide sequence ID" value="NZ_CP009508.1"/>
</dbReference>
<evidence type="ECO:0000259" key="1">
    <source>
        <dbReference type="Pfam" id="PF05239"/>
    </source>
</evidence>
<reference evidence="2 3" key="1">
    <citation type="submission" date="2014-07" db="EMBL/GenBank/DDBJ databases">
        <title>Methanogenic archaea and the global carbon cycle.</title>
        <authorList>
            <person name="Henriksen J.R."/>
            <person name="Luke J."/>
            <person name="Reinhart S."/>
            <person name="Benedict M.N."/>
            <person name="Youngblut N.D."/>
            <person name="Metcalf M.E."/>
            <person name="Whitaker R.J."/>
            <person name="Metcalf W.W."/>
        </authorList>
    </citation>
    <scope>NUCLEOTIDE SEQUENCE [LARGE SCALE GENOMIC DNA]</scope>
    <source>
        <strain evidence="2 3">C2J</strain>
    </source>
</reference>
<evidence type="ECO:0000313" key="2">
    <source>
        <dbReference type="EMBL" id="AKB35346.1"/>
    </source>
</evidence>
<dbReference type="Gene3D" id="2.30.30.240">
    <property type="entry name" value="PRC-barrel domain"/>
    <property type="match status" value="1"/>
</dbReference>
<dbReference type="EMBL" id="CP009508">
    <property type="protein sequence ID" value="AKB35346.1"/>
    <property type="molecule type" value="Genomic_DNA"/>
</dbReference>
<dbReference type="Proteomes" id="UP000033123">
    <property type="component" value="Chromosome"/>
</dbReference>
<dbReference type="SUPFAM" id="SSF50346">
    <property type="entry name" value="PRC-barrel domain"/>
    <property type="match status" value="1"/>
</dbReference>
<dbReference type="InterPro" id="IPR011033">
    <property type="entry name" value="PRC_barrel-like_sf"/>
</dbReference>
<organism evidence="2 3">
    <name type="scientific">Methanosarcina siciliae C2J</name>
    <dbReference type="NCBI Taxonomy" id="1434118"/>
    <lineage>
        <taxon>Archaea</taxon>
        <taxon>Methanobacteriati</taxon>
        <taxon>Methanobacteriota</taxon>
        <taxon>Stenosarchaea group</taxon>
        <taxon>Methanomicrobia</taxon>
        <taxon>Methanosarcinales</taxon>
        <taxon>Methanosarcinaceae</taxon>
        <taxon>Methanosarcina</taxon>
    </lineage>
</organism>
<dbReference type="PANTHER" id="PTHR38137:SF1">
    <property type="entry name" value="PRC-BARREL DOMAIN-CONTAINING PROTEIN"/>
    <property type="match status" value="1"/>
</dbReference>
<feature type="domain" description="PRC-barrel" evidence="1">
    <location>
        <begin position="5"/>
        <end position="73"/>
    </location>
</feature>
<proteinExistence type="predicted"/>
<evidence type="ECO:0000313" key="3">
    <source>
        <dbReference type="Proteomes" id="UP000033123"/>
    </source>
</evidence>
<gene>
    <name evidence="2" type="ORF">MSSAC_0756</name>
</gene>
<dbReference type="AlphaFoldDB" id="A0A0E3LCD8"/>
<sequence>MRAELTSLFGLNIYTNNGVYVGKLQDLVIDVEEQKVTGLAVSDINRELFDISSRGIIIPYRWVITAADIIIIRDVIQRYKKRKED</sequence>
<dbReference type="HOGENOM" id="CLU_170070_0_0_2"/>
<name>A0A0E3LCD8_9EURY</name>